<sequence length="313" mass="34679">MSHAECNGRQDAQPVGGAIARQYRFYYGVDYDGDGNPSLQITSGEHDLGPVPPSREIQEKHCAAFRTLFAFFYRQHSPLTTLPECTAVVALAASLEALDSIADSIRARLLEWPHIDAQIREAPTAYLVLGYRVKSVRVFREAFIHVVGKLCGRHEGLMRWCKDRSVPESVVALVKAECSRLTAVSMTAVKSLQCIGSGGAAGERESDHYKVAVAVLRERLASCLELHGGEGSEGALFRMIVNCRFDISAYDVERYSTRANVDAVVNSSARIVERIREIARRLVKNNLRRGEEMAYLTCAELADDEVPWVTCSQ</sequence>
<dbReference type="Proteomes" id="UP000277580">
    <property type="component" value="Unassembled WGS sequence"/>
</dbReference>
<dbReference type="AlphaFoldDB" id="A0A3N4KNC0"/>
<keyword evidence="2" id="KW-1185">Reference proteome</keyword>
<dbReference type="PANTHER" id="PTHR38119">
    <property type="entry name" value="BTB DOMAIN-CONTAINING PROTEIN-RELATED"/>
    <property type="match status" value="1"/>
</dbReference>
<dbReference type="InParanoid" id="A0A3N4KNC0"/>
<protein>
    <recommendedName>
        <fullName evidence="3">BTB domain-containing protein</fullName>
    </recommendedName>
</protein>
<name>A0A3N4KNC0_9PEZI</name>
<evidence type="ECO:0000313" key="1">
    <source>
        <dbReference type="EMBL" id="RPB11926.1"/>
    </source>
</evidence>
<dbReference type="EMBL" id="ML119132">
    <property type="protein sequence ID" value="RPB11926.1"/>
    <property type="molecule type" value="Genomic_DNA"/>
</dbReference>
<accession>A0A3N4KNC0</accession>
<proteinExistence type="predicted"/>
<organism evidence="1 2">
    <name type="scientific">Morchella conica CCBAS932</name>
    <dbReference type="NCBI Taxonomy" id="1392247"/>
    <lineage>
        <taxon>Eukaryota</taxon>
        <taxon>Fungi</taxon>
        <taxon>Dikarya</taxon>
        <taxon>Ascomycota</taxon>
        <taxon>Pezizomycotina</taxon>
        <taxon>Pezizomycetes</taxon>
        <taxon>Pezizales</taxon>
        <taxon>Morchellaceae</taxon>
        <taxon>Morchella</taxon>
    </lineage>
</organism>
<evidence type="ECO:0000313" key="2">
    <source>
        <dbReference type="Proteomes" id="UP000277580"/>
    </source>
</evidence>
<gene>
    <name evidence="1" type="ORF">P167DRAFT_565538</name>
</gene>
<evidence type="ECO:0008006" key="3">
    <source>
        <dbReference type="Google" id="ProtNLM"/>
    </source>
</evidence>
<dbReference type="OrthoDB" id="2129688at2759"/>
<dbReference type="PANTHER" id="PTHR38119:SF1">
    <property type="entry name" value="BTB DOMAIN-CONTAINING PROTEIN"/>
    <property type="match status" value="1"/>
</dbReference>
<reference evidence="1 2" key="1">
    <citation type="journal article" date="2018" name="Nat. Ecol. Evol.">
        <title>Pezizomycetes genomes reveal the molecular basis of ectomycorrhizal truffle lifestyle.</title>
        <authorList>
            <person name="Murat C."/>
            <person name="Payen T."/>
            <person name="Noel B."/>
            <person name="Kuo A."/>
            <person name="Morin E."/>
            <person name="Chen J."/>
            <person name="Kohler A."/>
            <person name="Krizsan K."/>
            <person name="Balestrini R."/>
            <person name="Da Silva C."/>
            <person name="Montanini B."/>
            <person name="Hainaut M."/>
            <person name="Levati E."/>
            <person name="Barry K.W."/>
            <person name="Belfiori B."/>
            <person name="Cichocki N."/>
            <person name="Clum A."/>
            <person name="Dockter R.B."/>
            <person name="Fauchery L."/>
            <person name="Guy J."/>
            <person name="Iotti M."/>
            <person name="Le Tacon F."/>
            <person name="Lindquist E.A."/>
            <person name="Lipzen A."/>
            <person name="Malagnac F."/>
            <person name="Mello A."/>
            <person name="Molinier V."/>
            <person name="Miyauchi S."/>
            <person name="Poulain J."/>
            <person name="Riccioni C."/>
            <person name="Rubini A."/>
            <person name="Sitrit Y."/>
            <person name="Splivallo R."/>
            <person name="Traeger S."/>
            <person name="Wang M."/>
            <person name="Zifcakova L."/>
            <person name="Wipf D."/>
            <person name="Zambonelli A."/>
            <person name="Paolocci F."/>
            <person name="Nowrousian M."/>
            <person name="Ottonello S."/>
            <person name="Baldrian P."/>
            <person name="Spatafora J.W."/>
            <person name="Henrissat B."/>
            <person name="Nagy L.G."/>
            <person name="Aury J.M."/>
            <person name="Wincker P."/>
            <person name="Grigoriev I.V."/>
            <person name="Bonfante P."/>
            <person name="Martin F.M."/>
        </authorList>
    </citation>
    <scope>NUCLEOTIDE SEQUENCE [LARGE SCALE GENOMIC DNA]</scope>
    <source>
        <strain evidence="1 2">CCBAS932</strain>
    </source>
</reference>